<feature type="domain" description="SET" evidence="2">
    <location>
        <begin position="33"/>
        <end position="88"/>
    </location>
</feature>
<dbReference type="STRING" id="151549.A0A4C1U2N0"/>
<dbReference type="GO" id="GO:0008276">
    <property type="term" value="F:protein methyltransferase activity"/>
    <property type="evidence" value="ECO:0007669"/>
    <property type="project" value="UniProtKB-ARBA"/>
</dbReference>
<organism evidence="3 4">
    <name type="scientific">Eumeta variegata</name>
    <name type="common">Bagworm moth</name>
    <name type="synonym">Eumeta japonica</name>
    <dbReference type="NCBI Taxonomy" id="151549"/>
    <lineage>
        <taxon>Eukaryota</taxon>
        <taxon>Metazoa</taxon>
        <taxon>Ecdysozoa</taxon>
        <taxon>Arthropoda</taxon>
        <taxon>Hexapoda</taxon>
        <taxon>Insecta</taxon>
        <taxon>Pterygota</taxon>
        <taxon>Neoptera</taxon>
        <taxon>Endopterygota</taxon>
        <taxon>Lepidoptera</taxon>
        <taxon>Glossata</taxon>
        <taxon>Ditrysia</taxon>
        <taxon>Tineoidea</taxon>
        <taxon>Psychidae</taxon>
        <taxon>Oiketicinae</taxon>
        <taxon>Eumeta</taxon>
    </lineage>
</organism>
<feature type="region of interest" description="Disordered" evidence="1">
    <location>
        <begin position="209"/>
        <end position="232"/>
    </location>
</feature>
<dbReference type="AlphaFoldDB" id="A0A4C1U2N0"/>
<dbReference type="GO" id="GO:0008757">
    <property type="term" value="F:S-adenosylmethionine-dependent methyltransferase activity"/>
    <property type="evidence" value="ECO:0007669"/>
    <property type="project" value="UniProtKB-ARBA"/>
</dbReference>
<accession>A0A4C1U2N0</accession>
<evidence type="ECO:0000256" key="1">
    <source>
        <dbReference type="SAM" id="MobiDB-lite"/>
    </source>
</evidence>
<dbReference type="EMBL" id="BGZK01000118">
    <property type="protein sequence ID" value="GBP20397.1"/>
    <property type="molecule type" value="Genomic_DNA"/>
</dbReference>
<dbReference type="Gene3D" id="2.170.270.10">
    <property type="entry name" value="SET domain"/>
    <property type="match status" value="1"/>
</dbReference>
<dbReference type="GO" id="GO:0008170">
    <property type="term" value="F:N-methyltransferase activity"/>
    <property type="evidence" value="ECO:0007669"/>
    <property type="project" value="UniProtKB-ARBA"/>
</dbReference>
<reference evidence="3 4" key="1">
    <citation type="journal article" date="2019" name="Commun. Biol.">
        <title>The bagworm genome reveals a unique fibroin gene that provides high tensile strength.</title>
        <authorList>
            <person name="Kono N."/>
            <person name="Nakamura H."/>
            <person name="Ohtoshi R."/>
            <person name="Tomita M."/>
            <person name="Numata K."/>
            <person name="Arakawa K."/>
        </authorList>
    </citation>
    <scope>NUCLEOTIDE SEQUENCE [LARGE SCALE GENOMIC DNA]</scope>
</reference>
<dbReference type="Pfam" id="PF21549">
    <property type="entry name" value="PRDM2_PR"/>
    <property type="match status" value="1"/>
</dbReference>
<sequence length="232" mass="26876">MLARGRPIIVEWRETQIRHRFGLFDEVCTSGGAQVRHCNWVRFLRVSEHYGPQVNLVCTKVKGEPVYEVVRPISPHTELIVYYLPERPEELFFVRMRNNLYRQTMDSILEAVRLTIIRVTSVVLKPVIFASIVGVYEDLFVARSRETPSTALLFVCLRRTSPFGAHSYVTAECNISERSELWFTHLPVINRRPYPSAAMIYSGRSREMYRGDAQRPTRRPPAPSVTSDNVYQ</sequence>
<proteinExistence type="predicted"/>
<dbReference type="OrthoDB" id="3437960at2759"/>
<evidence type="ECO:0000313" key="3">
    <source>
        <dbReference type="EMBL" id="GBP20397.1"/>
    </source>
</evidence>
<comment type="caution">
    <text evidence="3">The sequence shown here is derived from an EMBL/GenBank/DDBJ whole genome shotgun (WGS) entry which is preliminary data.</text>
</comment>
<evidence type="ECO:0000259" key="2">
    <source>
        <dbReference type="Pfam" id="PF21549"/>
    </source>
</evidence>
<dbReference type="InterPro" id="IPR046341">
    <property type="entry name" value="SET_dom_sf"/>
</dbReference>
<evidence type="ECO:0000313" key="4">
    <source>
        <dbReference type="Proteomes" id="UP000299102"/>
    </source>
</evidence>
<protein>
    <recommendedName>
        <fullName evidence="2">SET domain-containing protein</fullName>
    </recommendedName>
</protein>
<name>A0A4C1U2N0_EUMVA</name>
<dbReference type="Proteomes" id="UP000299102">
    <property type="component" value="Unassembled WGS sequence"/>
</dbReference>
<keyword evidence="4" id="KW-1185">Reference proteome</keyword>
<dbReference type="InterPro" id="IPR001214">
    <property type="entry name" value="SET_dom"/>
</dbReference>
<gene>
    <name evidence="3" type="ORF">EVAR_14646_1</name>
</gene>